<evidence type="ECO:0000313" key="6">
    <source>
        <dbReference type="Proteomes" id="UP000000263"/>
    </source>
</evidence>
<dbReference type="InterPro" id="IPR002912">
    <property type="entry name" value="ACT_dom"/>
</dbReference>
<keyword evidence="1" id="KW-0677">Repeat</keyword>
<keyword evidence="6" id="KW-1185">Reference proteome</keyword>
<dbReference type="RefSeq" id="WP_012120045.1">
    <property type="nucleotide sequence ID" value="NC_009767.1"/>
</dbReference>
<dbReference type="Gene3D" id="3.10.580.10">
    <property type="entry name" value="CBS-domain"/>
    <property type="match status" value="1"/>
</dbReference>
<evidence type="ECO:0000256" key="1">
    <source>
        <dbReference type="ARBA" id="ARBA00022737"/>
    </source>
</evidence>
<gene>
    <name evidence="5" type="ordered locus">Rcas_1524</name>
</gene>
<dbReference type="PANTHER" id="PTHR48108:SF34">
    <property type="entry name" value="CBS DOMAIN-CONTAINING PROTEIN YHCV"/>
    <property type="match status" value="1"/>
</dbReference>
<keyword evidence="2" id="KW-0129">CBS domain</keyword>
<dbReference type="InterPro" id="IPR000644">
    <property type="entry name" value="CBS_dom"/>
</dbReference>
<sequence>MLVGERMSAPVITVAPKTTVSDALMLFREKRIRRAPVIDHHRLVGIVAERDLLFASPSPITSLSVWELNYLLSKLTVDEVMTHEVITVAEDTPIEEAARIMADKRVGGLPVMRGHDVVGIITETDLFKILLELMSVREHGVRVTALLDDRPGMLARLSTAVFQANGNFISFGQFDKEDGARLITFKISGLTLDQVKATIAPVVKQVFDIREV</sequence>
<dbReference type="InterPro" id="IPR045865">
    <property type="entry name" value="ACT-like_dom_sf"/>
</dbReference>
<dbReference type="KEGG" id="rca:Rcas_1524"/>
<dbReference type="PROSITE" id="PS51671">
    <property type="entry name" value="ACT"/>
    <property type="match status" value="1"/>
</dbReference>
<feature type="domain" description="CBS" evidence="3">
    <location>
        <begin position="7"/>
        <end position="62"/>
    </location>
</feature>
<dbReference type="CDD" id="cd04584">
    <property type="entry name" value="CBS_pair_AcuB_like"/>
    <property type="match status" value="1"/>
</dbReference>
<dbReference type="InterPro" id="IPR046342">
    <property type="entry name" value="CBS_dom_sf"/>
</dbReference>
<dbReference type="OrthoDB" id="9802114at2"/>
<dbReference type="HOGENOM" id="CLU_040681_6_0_0"/>
<dbReference type="SUPFAM" id="SSF55021">
    <property type="entry name" value="ACT-like"/>
    <property type="match status" value="1"/>
</dbReference>
<dbReference type="SMART" id="SM00116">
    <property type="entry name" value="CBS"/>
    <property type="match status" value="2"/>
</dbReference>
<dbReference type="EMBL" id="CP000804">
    <property type="protein sequence ID" value="ABU57617.1"/>
    <property type="molecule type" value="Genomic_DNA"/>
</dbReference>
<dbReference type="AlphaFoldDB" id="A7NJE7"/>
<proteinExistence type="predicted"/>
<dbReference type="SUPFAM" id="SSF54631">
    <property type="entry name" value="CBS-domain pair"/>
    <property type="match status" value="1"/>
</dbReference>
<evidence type="ECO:0000256" key="2">
    <source>
        <dbReference type="PROSITE-ProRule" id="PRU00703"/>
    </source>
</evidence>
<dbReference type="PANTHER" id="PTHR48108">
    <property type="entry name" value="CBS DOMAIN-CONTAINING PROTEIN CBSX2, CHLOROPLASTIC"/>
    <property type="match status" value="1"/>
</dbReference>
<evidence type="ECO:0000259" key="3">
    <source>
        <dbReference type="PROSITE" id="PS51371"/>
    </source>
</evidence>
<dbReference type="Pfam" id="PF00571">
    <property type="entry name" value="CBS"/>
    <property type="match status" value="2"/>
</dbReference>
<dbReference type="PROSITE" id="PS51371">
    <property type="entry name" value="CBS"/>
    <property type="match status" value="2"/>
</dbReference>
<feature type="domain" description="CBS" evidence="3">
    <location>
        <begin position="81"/>
        <end position="136"/>
    </location>
</feature>
<dbReference type="InterPro" id="IPR051462">
    <property type="entry name" value="CBS_domain-containing"/>
</dbReference>
<name>A7NJE7_ROSCS</name>
<evidence type="ECO:0000313" key="5">
    <source>
        <dbReference type="EMBL" id="ABU57617.1"/>
    </source>
</evidence>
<reference evidence="5 6" key="1">
    <citation type="submission" date="2007-08" db="EMBL/GenBank/DDBJ databases">
        <title>Complete sequence of Roseiflexus castenholzii DSM 13941.</title>
        <authorList>
            <consortium name="US DOE Joint Genome Institute"/>
            <person name="Copeland A."/>
            <person name="Lucas S."/>
            <person name="Lapidus A."/>
            <person name="Barry K."/>
            <person name="Glavina del Rio T."/>
            <person name="Dalin E."/>
            <person name="Tice H."/>
            <person name="Pitluck S."/>
            <person name="Thompson L.S."/>
            <person name="Brettin T."/>
            <person name="Bruce D."/>
            <person name="Detter J.C."/>
            <person name="Han C."/>
            <person name="Tapia R."/>
            <person name="Schmutz J."/>
            <person name="Larimer F."/>
            <person name="Land M."/>
            <person name="Hauser L."/>
            <person name="Kyrpides N."/>
            <person name="Mikhailova N."/>
            <person name="Bryant D.A."/>
            <person name="Hanada S."/>
            <person name="Tsukatani Y."/>
            <person name="Richardson P."/>
        </authorList>
    </citation>
    <scope>NUCLEOTIDE SEQUENCE [LARGE SCALE GENOMIC DNA]</scope>
    <source>
        <strain evidence="6">DSM 13941 / HLO8</strain>
    </source>
</reference>
<dbReference type="eggNOG" id="COG0517">
    <property type="taxonomic scope" value="Bacteria"/>
</dbReference>
<protein>
    <submittedName>
        <fullName evidence="5">Putative signal transduction protein with CBS domains</fullName>
    </submittedName>
</protein>
<dbReference type="Proteomes" id="UP000000263">
    <property type="component" value="Chromosome"/>
</dbReference>
<organism evidence="5 6">
    <name type="scientific">Roseiflexus castenholzii (strain DSM 13941 / HLO8)</name>
    <dbReference type="NCBI Taxonomy" id="383372"/>
    <lineage>
        <taxon>Bacteria</taxon>
        <taxon>Bacillati</taxon>
        <taxon>Chloroflexota</taxon>
        <taxon>Chloroflexia</taxon>
        <taxon>Chloroflexales</taxon>
        <taxon>Roseiflexineae</taxon>
        <taxon>Roseiflexaceae</taxon>
        <taxon>Roseiflexus</taxon>
    </lineage>
</organism>
<dbReference type="Pfam" id="PF22190">
    <property type="entry name" value="TTHA0829-like_ACT"/>
    <property type="match status" value="1"/>
</dbReference>
<evidence type="ECO:0000259" key="4">
    <source>
        <dbReference type="PROSITE" id="PS51671"/>
    </source>
</evidence>
<feature type="domain" description="ACT" evidence="4">
    <location>
        <begin position="142"/>
        <end position="212"/>
    </location>
</feature>
<dbReference type="STRING" id="383372.Rcas_1524"/>
<accession>A7NJE7</accession>